<evidence type="ECO:0000256" key="1">
    <source>
        <dbReference type="ARBA" id="ARBA00004496"/>
    </source>
</evidence>
<dbReference type="PANTHER" id="PTHR43272">
    <property type="entry name" value="LONG-CHAIN-FATTY-ACID--COA LIGASE"/>
    <property type="match status" value="1"/>
</dbReference>
<dbReference type="Gene3D" id="3.40.50.12780">
    <property type="entry name" value="N-terminal domain of ligase-like"/>
    <property type="match status" value="1"/>
</dbReference>
<dbReference type="PROSITE" id="PS00455">
    <property type="entry name" value="AMP_BINDING"/>
    <property type="match status" value="1"/>
</dbReference>
<dbReference type="Pfam" id="PF00501">
    <property type="entry name" value="AMP-binding"/>
    <property type="match status" value="1"/>
</dbReference>
<keyword evidence="4" id="KW-1185">Reference proteome</keyword>
<organism evidence="3 4">
    <name type="scientific">Malus domestica</name>
    <name type="common">Apple</name>
    <name type="synonym">Pyrus malus</name>
    <dbReference type="NCBI Taxonomy" id="3750"/>
    <lineage>
        <taxon>Eukaryota</taxon>
        <taxon>Viridiplantae</taxon>
        <taxon>Streptophyta</taxon>
        <taxon>Embryophyta</taxon>
        <taxon>Tracheophyta</taxon>
        <taxon>Spermatophyta</taxon>
        <taxon>Magnoliopsida</taxon>
        <taxon>eudicotyledons</taxon>
        <taxon>Gunneridae</taxon>
        <taxon>Pentapetalae</taxon>
        <taxon>rosids</taxon>
        <taxon>fabids</taxon>
        <taxon>Rosales</taxon>
        <taxon>Rosaceae</taxon>
        <taxon>Amygdaloideae</taxon>
        <taxon>Maleae</taxon>
        <taxon>Malus</taxon>
    </lineage>
</organism>
<dbReference type="PANTHER" id="PTHR43272:SF4">
    <property type="entry name" value="LONG CHAIN ACYL-COA SYNTHETASE 2"/>
    <property type="match status" value="1"/>
</dbReference>
<dbReference type="InterPro" id="IPR000873">
    <property type="entry name" value="AMP-dep_synth/lig_dom"/>
</dbReference>
<evidence type="ECO:0000313" key="3">
    <source>
        <dbReference type="EMBL" id="RXI09808.1"/>
    </source>
</evidence>
<dbReference type="SUPFAM" id="SSF56801">
    <property type="entry name" value="Acetyl-CoA synthetase-like"/>
    <property type="match status" value="1"/>
</dbReference>
<feature type="domain" description="AMP-dependent synthetase/ligase" evidence="2">
    <location>
        <begin position="127"/>
        <end position="327"/>
    </location>
</feature>
<dbReference type="STRING" id="3750.A0A498KPN3"/>
<dbReference type="Proteomes" id="UP000290289">
    <property type="component" value="Unassembled WGS sequence"/>
</dbReference>
<comment type="subcellular location">
    <subcellularLocation>
        <location evidence="1">Cytoplasm</location>
    </subcellularLocation>
</comment>
<accession>A0A498KPN3</accession>
<reference evidence="3 4" key="1">
    <citation type="submission" date="2018-10" db="EMBL/GenBank/DDBJ databases">
        <title>A high-quality apple genome assembly.</title>
        <authorList>
            <person name="Hu J."/>
        </authorList>
    </citation>
    <scope>NUCLEOTIDE SEQUENCE [LARGE SCALE GENOMIC DNA]</scope>
    <source>
        <strain evidence="4">cv. HFTH1</strain>
        <tissue evidence="3">Young leaf</tissue>
    </source>
</reference>
<dbReference type="AlphaFoldDB" id="A0A498KPN3"/>
<gene>
    <name evidence="3" type="ORF">DVH24_016869</name>
</gene>
<dbReference type="GO" id="GO:0005783">
    <property type="term" value="C:endoplasmic reticulum"/>
    <property type="evidence" value="ECO:0007669"/>
    <property type="project" value="TreeGrafter"/>
</dbReference>
<protein>
    <recommendedName>
        <fullName evidence="2">AMP-dependent synthetase/ligase domain-containing protein</fullName>
    </recommendedName>
</protein>
<sequence length="350" mass="39688">MDFIVKVEEPRPAANGRPSAGPAYRSIYAKDGLMELPEGLESPWQFLSDSAKKYPSNPMLGRRQVTDTKVGPYVWLTYQEVYDAAIRMGSAIRSRGVNPVSHMQIKYTCSSAQTLTRRSLRYIWIKLPQWLTAMEACNSQAITYVPLYDTLGANAVEFIINHAEVSIAFVQENKLPAQLSALQMFLALKRRKLKDWGYLVFLGRNSLRNADCELPPKRRTDICTIMYTSGTTGEPKGVRISNGAIMSEVLSVEQLLFLTDRVCTEEDSYFSFLPLAHIYDQIMESYCIYKGSSVGFWRGDVRFLLEDLQELMPTMFCGVPRVYDRIYSGIVNKVSSGGVLKKTLFQYAYN</sequence>
<dbReference type="GO" id="GO:0010143">
    <property type="term" value="P:cutin biosynthetic process"/>
    <property type="evidence" value="ECO:0007669"/>
    <property type="project" value="TreeGrafter"/>
</dbReference>
<name>A0A498KPN3_MALDO</name>
<dbReference type="GO" id="GO:0016020">
    <property type="term" value="C:membrane"/>
    <property type="evidence" value="ECO:0007669"/>
    <property type="project" value="TreeGrafter"/>
</dbReference>
<dbReference type="GO" id="GO:0004467">
    <property type="term" value="F:long-chain fatty acid-CoA ligase activity"/>
    <property type="evidence" value="ECO:0007669"/>
    <property type="project" value="TreeGrafter"/>
</dbReference>
<evidence type="ECO:0000259" key="2">
    <source>
        <dbReference type="Pfam" id="PF00501"/>
    </source>
</evidence>
<dbReference type="EMBL" id="RDQH01000171">
    <property type="protein sequence ID" value="RXI09808.1"/>
    <property type="molecule type" value="Genomic_DNA"/>
</dbReference>
<dbReference type="InterPro" id="IPR020845">
    <property type="entry name" value="AMP-binding_CS"/>
</dbReference>
<comment type="caution">
    <text evidence="3">The sequence shown here is derived from an EMBL/GenBank/DDBJ whole genome shotgun (WGS) entry which is preliminary data.</text>
</comment>
<evidence type="ECO:0000313" key="4">
    <source>
        <dbReference type="Proteomes" id="UP000290289"/>
    </source>
</evidence>
<dbReference type="GO" id="GO:0010025">
    <property type="term" value="P:wax biosynthetic process"/>
    <property type="evidence" value="ECO:0007669"/>
    <property type="project" value="TreeGrafter"/>
</dbReference>
<dbReference type="InterPro" id="IPR042099">
    <property type="entry name" value="ANL_N_sf"/>
</dbReference>
<proteinExistence type="predicted"/>